<dbReference type="EMBL" id="JAJAGO010000015">
    <property type="protein sequence ID" value="MCT2593707.1"/>
    <property type="molecule type" value="Genomic_DNA"/>
</dbReference>
<accession>A0ABT2K0I6</accession>
<gene>
    <name evidence="1" type="ORF">LHJ74_24185</name>
    <name evidence="2" type="ORF">LHJ74_28020</name>
</gene>
<name>A0ABT2K0I6_9ACTN</name>
<reference evidence="1 3" key="1">
    <citation type="submission" date="2021-10" db="EMBL/GenBank/DDBJ databases">
        <title>Streptomyces gossypii sp. nov., isolated from soil collected from cotton field.</title>
        <authorList>
            <person name="Ge X."/>
            <person name="Chen X."/>
            <person name="Liu W."/>
        </authorList>
    </citation>
    <scope>NUCLEOTIDE SEQUENCE [LARGE SCALE GENOMIC DNA]</scope>
    <source>
        <strain evidence="1 3">N2-109</strain>
    </source>
</reference>
<evidence type="ECO:0000313" key="2">
    <source>
        <dbReference type="EMBL" id="MCT2593707.1"/>
    </source>
</evidence>
<sequence length="121" mass="13698">MSTAQPRAGGGVPPDAERVRALIQRALHPRAMPDGAEVAELKRELCSFVRTLLPEAEAAVDKLWYGSLIWFQRCGRLKLVRELQEQGPDVQLLTPHVYVRHLARDCRVLLEYLGLNEDQAR</sequence>
<dbReference type="Proteomes" id="UP001156389">
    <property type="component" value="Unassembled WGS sequence"/>
</dbReference>
<keyword evidence="3" id="KW-1185">Reference proteome</keyword>
<proteinExistence type="predicted"/>
<evidence type="ECO:0000313" key="3">
    <source>
        <dbReference type="Proteomes" id="UP001156389"/>
    </source>
</evidence>
<organism evidence="1 3">
    <name type="scientific">Streptomyces gossypii</name>
    <dbReference type="NCBI Taxonomy" id="2883101"/>
    <lineage>
        <taxon>Bacteria</taxon>
        <taxon>Bacillati</taxon>
        <taxon>Actinomycetota</taxon>
        <taxon>Actinomycetes</taxon>
        <taxon>Kitasatosporales</taxon>
        <taxon>Streptomycetaceae</taxon>
        <taxon>Streptomyces</taxon>
    </lineage>
</organism>
<dbReference type="RefSeq" id="WP_260220325.1">
    <property type="nucleotide sequence ID" value="NZ_JAJAGO010000012.1"/>
</dbReference>
<dbReference type="EMBL" id="JAJAGO010000012">
    <property type="protein sequence ID" value="MCT2592974.1"/>
    <property type="molecule type" value="Genomic_DNA"/>
</dbReference>
<comment type="caution">
    <text evidence="1">The sequence shown here is derived from an EMBL/GenBank/DDBJ whole genome shotgun (WGS) entry which is preliminary data.</text>
</comment>
<dbReference type="InterPro" id="IPR046300">
    <property type="entry name" value="DUF6415"/>
</dbReference>
<protein>
    <submittedName>
        <fullName evidence="1">DUF6415 family natural product biosynthesis protein</fullName>
    </submittedName>
</protein>
<evidence type="ECO:0000313" key="1">
    <source>
        <dbReference type="EMBL" id="MCT2592974.1"/>
    </source>
</evidence>
<dbReference type="Pfam" id="PF19979">
    <property type="entry name" value="DUF6415"/>
    <property type="match status" value="1"/>
</dbReference>